<feature type="transmembrane region" description="Helical" evidence="1">
    <location>
        <begin position="154"/>
        <end position="175"/>
    </location>
</feature>
<evidence type="ECO:0000313" key="3">
    <source>
        <dbReference type="Proteomes" id="UP000502533"/>
    </source>
</evidence>
<feature type="transmembrane region" description="Helical" evidence="1">
    <location>
        <begin position="366"/>
        <end position="385"/>
    </location>
</feature>
<name>A0A858JRQ2_9PROT</name>
<dbReference type="KEGG" id="kre:GWK63_00445"/>
<dbReference type="AlphaFoldDB" id="A0A858JRQ2"/>
<evidence type="ECO:0008006" key="4">
    <source>
        <dbReference type="Google" id="ProtNLM"/>
    </source>
</evidence>
<keyword evidence="1" id="KW-0812">Transmembrane</keyword>
<keyword evidence="1" id="KW-0472">Membrane</keyword>
<feature type="transmembrane region" description="Helical" evidence="1">
    <location>
        <begin position="182"/>
        <end position="202"/>
    </location>
</feature>
<accession>A0A858JRQ2</accession>
<dbReference type="EMBL" id="CP050139">
    <property type="protein sequence ID" value="QIP36837.1"/>
    <property type="molecule type" value="Genomic_DNA"/>
</dbReference>
<dbReference type="RefSeq" id="WP_099963318.1">
    <property type="nucleotide sequence ID" value="NZ_CALMTF010000052.1"/>
</dbReference>
<dbReference type="Proteomes" id="UP000502533">
    <property type="component" value="Chromosome"/>
</dbReference>
<organism evidence="2 3">
    <name type="scientific">Komagataeibacter rhaeticus</name>
    <dbReference type="NCBI Taxonomy" id="215221"/>
    <lineage>
        <taxon>Bacteria</taxon>
        <taxon>Pseudomonadati</taxon>
        <taxon>Pseudomonadota</taxon>
        <taxon>Alphaproteobacteria</taxon>
        <taxon>Acetobacterales</taxon>
        <taxon>Acetobacteraceae</taxon>
        <taxon>Komagataeibacter</taxon>
    </lineage>
</organism>
<reference evidence="2 3" key="1">
    <citation type="submission" date="2020-03" db="EMBL/GenBank/DDBJ databases">
        <title>Isolation of cellulose-producing strains, genome characterization and application of the synthesized cellulose films as an economical and sustainable material for piezoelectric sensor construction.</title>
        <authorList>
            <person name="Mangayil R.K."/>
        </authorList>
    </citation>
    <scope>NUCLEOTIDE SEQUENCE [LARGE SCALE GENOMIC DNA]</scope>
    <source>
        <strain evidence="2 3">ENS 9a1a</strain>
    </source>
</reference>
<feature type="transmembrane region" description="Helical" evidence="1">
    <location>
        <begin position="276"/>
        <end position="299"/>
    </location>
</feature>
<keyword evidence="1" id="KW-1133">Transmembrane helix</keyword>
<proteinExistence type="predicted"/>
<protein>
    <recommendedName>
        <fullName evidence="4">DUF2029 domain-containing protein</fullName>
    </recommendedName>
</protein>
<feature type="transmembrane region" description="Helical" evidence="1">
    <location>
        <begin position="130"/>
        <end position="148"/>
    </location>
</feature>
<evidence type="ECO:0000256" key="1">
    <source>
        <dbReference type="SAM" id="Phobius"/>
    </source>
</evidence>
<keyword evidence="3" id="KW-1185">Reference proteome</keyword>
<gene>
    <name evidence="2" type="ORF">GWK63_00445</name>
</gene>
<feature type="transmembrane region" description="Helical" evidence="1">
    <location>
        <begin position="79"/>
        <end position="98"/>
    </location>
</feature>
<sequence>MATLYCSGFTSLYRSLIKLWGIHPFPVPFIDTDTVLSAIRCINRGVDVYVANPCDLLDRVYDYSPLWTVLRVFPMTPAWLPPIGLGVDMAFLASLLLLPAGRSWRDTRWITAGVVSSASLFALERGNNDLILFVLAASAATLACRSYGFRLVGYGLALLAGLLKYYPMTLMLIATRERPLRFLGVAAASTLLVALFVIISWHDLTRALTLIPTGSYFGDMFGARTLGGGLTERMGLPATAARIMEGVMSLAAFGTGVRLGIHSRATAALNERERSFLLVGALLVLSCFFTAQNIGYRAIHLILVLPALSALRDTSSLRRFRYALPLALGALWSGTWYHDLVSIDGALTHRHGTTVVQSALWLLREGMWWVLVTILIACVTELLLASTLVRACRPHASDGCMPCDAGNPPV</sequence>
<evidence type="ECO:0000313" key="2">
    <source>
        <dbReference type="EMBL" id="QIP36837.1"/>
    </source>
</evidence>